<proteinExistence type="predicted"/>
<dbReference type="InterPro" id="IPR009279">
    <property type="entry name" value="Portal_Mu"/>
</dbReference>
<sequence length="540" mass="59071">MNFFQIFGFGKNKAMRPQDFTSDEAKAAASWLQTVNPLRGMTATRMQQLYDASRAGDTVHLQWLYQEIEKIDPTLLICQQRRTGALAALDWNIKTRNQKRTRGFDETLAQEQADCLELAFGDADQANFNDAVEHLARGFFRGFSHVLPRWSDDGLSLKGFDCLDQWNFVRDPLTGQWYWNPEAHAYTGYAECRPIPAGELVTFVAPYHIDYPAMTIYLRSAVGEQGWAKFVERFGIPPVILTMPQDIPSDQVESWRASAEKVAEGGSGAVPAGTTVNFCDGARGINPFKDFIHNQRELVVLMSTGGLLTSLTESGSGTLAGGAHSDTWAEVRRMDSAKVGSVLNRTLADAILDRAFPGRPHLAYFSFDTEAVPSPGEVFDDAAKAKASGYLIDKADLEERTGYRLVKDETAAPALPGMFGNRAARIGVRALPNDGRARAPSRAETSEVLSAFAADNGPLAEAIKALLNDPSKEAAEKLLADLPTLLPDDPALAAVIAEEMAKAFGQVKIEGEGRARTPAAPQEGMTQEDAEKLYEEIMSK</sequence>
<protein>
    <recommendedName>
        <fullName evidence="2">Mu-like prophage FluMu protein gp29</fullName>
    </recommendedName>
</protein>
<accession>A0A0H3U7G0</accession>
<dbReference type="EMBL" id="KF540228">
    <property type="protein sequence ID" value="AIF26381.1"/>
    <property type="molecule type" value="Genomic_DNA"/>
</dbReference>
<dbReference type="AlphaFoldDB" id="A0A0H3U7G0"/>
<name>A0A0H3U7G0_9BACT</name>
<evidence type="ECO:0000313" key="1">
    <source>
        <dbReference type="EMBL" id="AIF26381.1"/>
    </source>
</evidence>
<reference evidence="1" key="1">
    <citation type="submission" date="2013-08" db="EMBL/GenBank/DDBJ databases">
        <title>Comparison of modified E. coli strains.</title>
        <authorList>
            <person name="Juergensen J."/>
            <person name="Bonge A."/>
            <person name="Streit W.R."/>
        </authorList>
    </citation>
    <scope>NUCLEOTIDE SEQUENCE</scope>
</reference>
<evidence type="ECO:0008006" key="2">
    <source>
        <dbReference type="Google" id="ProtNLM"/>
    </source>
</evidence>
<dbReference type="Pfam" id="PF06074">
    <property type="entry name" value="Portal_Mu"/>
    <property type="match status" value="1"/>
</dbReference>
<organism evidence="1">
    <name type="scientific">uncultured bacterium fosmid pJB16B1</name>
    <dbReference type="NCBI Taxonomy" id="1478054"/>
    <lineage>
        <taxon>Bacteria</taxon>
        <taxon>environmental samples</taxon>
    </lineage>
</organism>